<evidence type="ECO:0000256" key="5">
    <source>
        <dbReference type="SAM" id="Phobius"/>
    </source>
</evidence>
<feature type="transmembrane region" description="Helical" evidence="5">
    <location>
        <begin position="52"/>
        <end position="77"/>
    </location>
</feature>
<evidence type="ECO:0000313" key="7">
    <source>
        <dbReference type="EMBL" id="PWB76158.1"/>
    </source>
</evidence>
<dbReference type="PANTHER" id="PTHR37422:SF13">
    <property type="entry name" value="LIPOPOLYSACCHARIDE BIOSYNTHESIS PROTEIN PA4999-RELATED"/>
    <property type="match status" value="1"/>
</dbReference>
<feature type="transmembrane region" description="Helical" evidence="5">
    <location>
        <begin position="413"/>
        <end position="435"/>
    </location>
</feature>
<keyword evidence="4 5" id="KW-0472">Membrane</keyword>
<name>A0A855X568_9BACT</name>
<feature type="transmembrane region" description="Helical" evidence="5">
    <location>
        <begin position="337"/>
        <end position="355"/>
    </location>
</feature>
<feature type="transmembrane region" description="Helical" evidence="5">
    <location>
        <begin position="174"/>
        <end position="195"/>
    </location>
</feature>
<dbReference type="InterPro" id="IPR007016">
    <property type="entry name" value="O-antigen_ligase-rel_domated"/>
</dbReference>
<dbReference type="GO" id="GO:0016020">
    <property type="term" value="C:membrane"/>
    <property type="evidence" value="ECO:0007669"/>
    <property type="project" value="UniProtKB-SubCell"/>
</dbReference>
<evidence type="ECO:0000256" key="4">
    <source>
        <dbReference type="ARBA" id="ARBA00023136"/>
    </source>
</evidence>
<keyword evidence="2 5" id="KW-0812">Transmembrane</keyword>
<evidence type="ECO:0000256" key="1">
    <source>
        <dbReference type="ARBA" id="ARBA00004141"/>
    </source>
</evidence>
<accession>A0A855X568</accession>
<feature type="transmembrane region" description="Helical" evidence="5">
    <location>
        <begin position="89"/>
        <end position="109"/>
    </location>
</feature>
<dbReference type="Proteomes" id="UP000250918">
    <property type="component" value="Unassembled WGS sequence"/>
</dbReference>
<evidence type="ECO:0000256" key="3">
    <source>
        <dbReference type="ARBA" id="ARBA00022989"/>
    </source>
</evidence>
<gene>
    <name evidence="7" type="ORF">C3F09_01000</name>
</gene>
<protein>
    <recommendedName>
        <fullName evidence="6">O-antigen ligase-related domain-containing protein</fullName>
    </recommendedName>
</protein>
<feature type="domain" description="O-antigen ligase-related" evidence="6">
    <location>
        <begin position="253"/>
        <end position="384"/>
    </location>
</feature>
<dbReference type="AlphaFoldDB" id="A0A855X568"/>
<dbReference type="PANTHER" id="PTHR37422">
    <property type="entry name" value="TEICHURONIC ACID BIOSYNTHESIS PROTEIN TUAE"/>
    <property type="match status" value="1"/>
</dbReference>
<proteinExistence type="predicted"/>
<feature type="transmembrane region" description="Helical" evidence="5">
    <location>
        <begin position="22"/>
        <end position="40"/>
    </location>
</feature>
<evidence type="ECO:0000259" key="6">
    <source>
        <dbReference type="Pfam" id="PF04932"/>
    </source>
</evidence>
<dbReference type="Pfam" id="PF04932">
    <property type="entry name" value="Wzy_C"/>
    <property type="match status" value="1"/>
</dbReference>
<comment type="caution">
    <text evidence="7">The sequence shown here is derived from an EMBL/GenBank/DDBJ whole genome shotgun (WGS) entry which is preliminary data.</text>
</comment>
<feature type="transmembrane region" description="Helical" evidence="5">
    <location>
        <begin position="221"/>
        <end position="239"/>
    </location>
</feature>
<reference evidence="7 8" key="1">
    <citation type="journal article" date="2018" name="ISME J.">
        <title>A methanotrophic archaeon couples anaerobic oxidation of methane to Fe(III) reduction.</title>
        <authorList>
            <person name="Cai C."/>
            <person name="Leu A.O."/>
            <person name="Xie G.J."/>
            <person name="Guo J."/>
            <person name="Feng Y."/>
            <person name="Zhao J.X."/>
            <person name="Tyson G.W."/>
            <person name="Yuan Z."/>
            <person name="Hu S."/>
        </authorList>
    </citation>
    <scope>NUCLEOTIDE SEQUENCE [LARGE SCALE GENOMIC DNA]</scope>
    <source>
        <strain evidence="7">FeB_12</strain>
    </source>
</reference>
<feature type="transmembrane region" description="Helical" evidence="5">
    <location>
        <begin position="121"/>
        <end position="139"/>
    </location>
</feature>
<keyword evidence="3 5" id="KW-1133">Transmembrane helix</keyword>
<feature type="transmembrane region" description="Helical" evidence="5">
    <location>
        <begin position="251"/>
        <end position="281"/>
    </location>
</feature>
<evidence type="ECO:0000256" key="2">
    <source>
        <dbReference type="ARBA" id="ARBA00022692"/>
    </source>
</evidence>
<feature type="transmembrane region" description="Helical" evidence="5">
    <location>
        <begin position="145"/>
        <end position="162"/>
    </location>
</feature>
<sequence>MGNQLIPQSHLREPETLVTGKTVFYVGLATAIIGLSAATLKVDPAILIGSIIGLLGLLLVFKYPFFGFFLYALLYFLRPGERYPALAPLRLELVFGLLLLAAIAVSDALRGSRLRFPTDRLSISFFVFIGALGVCTLFSEWKSQSAEVVFTFVKLFIFYYYLTVLVNTEKRFLYAYWFIVVLTTVIGIEAAYNYFSGHFRINQGVMRTGGATSYGEHANSLAMYMATTIPMLIYLMARYRKALVRAICMGLIGICFVTLLITASRSGVLCILAIAFCYAWFSRHRAAYIAALVLLSVATWVVLPEQYKQRYGSITSGQIDESSQGRIDAWKAGLGMFTDRPFVGVGPGVFAAAYLDRHGLWLYSHSLYIEALAETGVIGTTAFFTFLVIMILDLRKLSRIRGVPEARSEELKVFARAGYAIIAGLLVAGVFGHILQRDTWYLMAGLVVAKYNLAAAESAEA</sequence>
<dbReference type="InterPro" id="IPR051533">
    <property type="entry name" value="WaaL-like"/>
</dbReference>
<feature type="transmembrane region" description="Helical" evidence="5">
    <location>
        <begin position="287"/>
        <end position="303"/>
    </location>
</feature>
<feature type="transmembrane region" description="Helical" evidence="5">
    <location>
        <begin position="367"/>
        <end position="392"/>
    </location>
</feature>
<evidence type="ECO:0000313" key="8">
    <source>
        <dbReference type="Proteomes" id="UP000250918"/>
    </source>
</evidence>
<organism evidence="7 8">
    <name type="scientific">candidate division GN15 bacterium</name>
    <dbReference type="NCBI Taxonomy" id="2072418"/>
    <lineage>
        <taxon>Bacteria</taxon>
        <taxon>candidate division GN15</taxon>
    </lineage>
</organism>
<comment type="subcellular location">
    <subcellularLocation>
        <location evidence="1">Membrane</location>
        <topology evidence="1">Multi-pass membrane protein</topology>
    </subcellularLocation>
</comment>
<dbReference type="EMBL" id="PQAP01000004">
    <property type="protein sequence ID" value="PWB76158.1"/>
    <property type="molecule type" value="Genomic_DNA"/>
</dbReference>